<keyword evidence="1" id="KW-1133">Transmembrane helix</keyword>
<reference evidence="3" key="1">
    <citation type="submission" date="2024-06" db="EMBL/GenBank/DDBJ databases">
        <title>Sequencing and assembly of the genome of Dyadobacter sp. strain 676, a symbiont of Cyamopsis tetragonoloba.</title>
        <authorList>
            <person name="Guro P."/>
            <person name="Sazanova A."/>
            <person name="Kuznetsova I."/>
            <person name="Belimov A."/>
            <person name="Safronova V."/>
        </authorList>
    </citation>
    <scope>NUCLEOTIDE SEQUENCE</scope>
    <source>
        <strain evidence="3">676</strain>
    </source>
</reference>
<dbReference type="EMBL" id="CP159289">
    <property type="protein sequence ID" value="XCH25606.1"/>
    <property type="molecule type" value="Genomic_DNA"/>
</dbReference>
<proteinExistence type="predicted"/>
<dbReference type="NCBIfam" id="TIGR02226">
    <property type="entry name" value="two_anch"/>
    <property type="match status" value="1"/>
</dbReference>
<feature type="transmembrane region" description="Helical" evidence="1">
    <location>
        <begin position="6"/>
        <end position="24"/>
    </location>
</feature>
<gene>
    <name evidence="3" type="ORF">ABV298_04035</name>
</gene>
<feature type="transmembrane region" description="Helical" evidence="1">
    <location>
        <begin position="56"/>
        <end position="73"/>
    </location>
</feature>
<organism evidence="3">
    <name type="scientific">Dyadobacter sp. 676</name>
    <dbReference type="NCBI Taxonomy" id="3088362"/>
    <lineage>
        <taxon>Bacteria</taxon>
        <taxon>Pseudomonadati</taxon>
        <taxon>Bacteroidota</taxon>
        <taxon>Cytophagia</taxon>
        <taxon>Cytophagales</taxon>
        <taxon>Spirosomataceae</taxon>
        <taxon>Dyadobacter</taxon>
    </lineage>
</organism>
<dbReference type="PANTHER" id="PTHR37464">
    <property type="entry name" value="BLL2463 PROTEIN"/>
    <property type="match status" value="1"/>
</dbReference>
<evidence type="ECO:0000259" key="2">
    <source>
        <dbReference type="Pfam" id="PF07584"/>
    </source>
</evidence>
<keyword evidence="1" id="KW-0812">Transmembrane</keyword>
<dbReference type="PANTHER" id="PTHR37464:SF1">
    <property type="entry name" value="BLL2463 PROTEIN"/>
    <property type="match status" value="1"/>
</dbReference>
<dbReference type="AlphaFoldDB" id="A0AAU8FPB6"/>
<accession>A0AAU8FPB6</accession>
<evidence type="ECO:0000256" key="1">
    <source>
        <dbReference type="SAM" id="Phobius"/>
    </source>
</evidence>
<keyword evidence="1" id="KW-0472">Membrane</keyword>
<dbReference type="Pfam" id="PF07584">
    <property type="entry name" value="BatA"/>
    <property type="match status" value="1"/>
</dbReference>
<protein>
    <submittedName>
        <fullName evidence="3">BatA domain-containing protein</fullName>
    </submittedName>
</protein>
<name>A0AAU8FPB6_9BACT</name>
<evidence type="ECO:0000313" key="3">
    <source>
        <dbReference type="EMBL" id="XCH25606.1"/>
    </source>
</evidence>
<dbReference type="RefSeq" id="WP_353720905.1">
    <property type="nucleotide sequence ID" value="NZ_CP159289.1"/>
</dbReference>
<dbReference type="InterPro" id="IPR011933">
    <property type="entry name" value="Double_TM_dom"/>
</dbReference>
<dbReference type="InterPro" id="IPR024163">
    <property type="entry name" value="Aerotolerance_reg_N"/>
</dbReference>
<feature type="domain" description="Aerotolerance regulator N-terminal" evidence="2">
    <location>
        <begin position="1"/>
        <end position="76"/>
    </location>
</feature>
<sequence length="258" mass="29281">MSFLFPSFLWGLLAISVPIAVHIFNFRRTKRVYFTNVAFLKAVETQTKSIRQIKHWLVMAARILAIACLAFAFSQPFIPAESNVAVDRRGITSLYLDNSLSMESELNNKRYLDIATGRLGDLLGLFKNATSLQLVTNDFSAQEQGLYPAEKLRDRLTTIGLSGTPRTLEQVYKRQENLIARHSQSGKNQLFWFSDFQKSTAGDLSAIQPDSTNQIFLVPVQAEAEKNVFVDSAWLNTPFIRELPEQYPLCKSQQLRQP</sequence>